<keyword evidence="2" id="KW-0175">Coiled coil</keyword>
<dbReference type="Gene3D" id="1.20.80.10">
    <property type="match status" value="1"/>
</dbReference>
<keyword evidence="3" id="KW-0446">Lipid-binding</keyword>
<dbReference type="InterPro" id="IPR000582">
    <property type="entry name" value="Acyl-CoA-binding_protein"/>
</dbReference>
<reference evidence="6" key="2">
    <citation type="submission" date="2025-08" db="UniProtKB">
        <authorList>
            <consortium name="Ensembl"/>
        </authorList>
    </citation>
    <scope>IDENTIFICATION</scope>
</reference>
<dbReference type="AlphaFoldDB" id="H3DP04"/>
<dbReference type="HOGENOM" id="CLU_118853_1_2_1"/>
<name>H3DP04_TETNG</name>
<dbReference type="FunCoup" id="H3DP04">
    <property type="interactions" value="1371"/>
</dbReference>
<evidence type="ECO:0000313" key="7">
    <source>
        <dbReference type="Proteomes" id="UP000007303"/>
    </source>
</evidence>
<dbReference type="STRING" id="99883.ENSTNIP00000022253"/>
<protein>
    <submittedName>
        <fullName evidence="6">Diazepam binding inhibitor, acyl-CoA binding protein</fullName>
    </submittedName>
</protein>
<evidence type="ECO:0000313" key="6">
    <source>
        <dbReference type="Ensembl" id="ENSTNIP00000022253.1"/>
    </source>
</evidence>
<dbReference type="InterPro" id="IPR035984">
    <property type="entry name" value="Acyl-CoA-binding_sf"/>
</dbReference>
<keyword evidence="4" id="KW-0472">Membrane</keyword>
<dbReference type="PANTHER" id="PTHR23310:SF62">
    <property type="entry name" value="ACYL-COA BINDING PROTEIN 1, ISOFORM A"/>
    <property type="match status" value="1"/>
</dbReference>
<dbReference type="OMA" id="GAVNTEC"/>
<evidence type="ECO:0000256" key="4">
    <source>
        <dbReference type="SAM" id="Phobius"/>
    </source>
</evidence>
<dbReference type="CDD" id="cd00435">
    <property type="entry name" value="ACBP"/>
    <property type="match status" value="1"/>
</dbReference>
<dbReference type="InParanoid" id="H3DP04"/>
<dbReference type="Pfam" id="PF00887">
    <property type="entry name" value="ACBP"/>
    <property type="match status" value="1"/>
</dbReference>
<sequence length="133" mass="15131">MITEESFQKAAEEAKVLKKSPDNTELGELYALYKQATVGDVNVDRPGMLDFKGRAKWDAWNTKKGVSKEEAMTAYVDLVEKLKEKYGTQMLLLLGSACLIWWFPVILFVSRETVSLNLFYNLPGNLFPAENQF</sequence>
<evidence type="ECO:0000256" key="2">
    <source>
        <dbReference type="ARBA" id="ARBA00023054"/>
    </source>
</evidence>
<evidence type="ECO:0000256" key="3">
    <source>
        <dbReference type="ARBA" id="ARBA00023121"/>
    </source>
</evidence>
<dbReference type="GO" id="GO:0006631">
    <property type="term" value="P:fatty acid metabolic process"/>
    <property type="evidence" value="ECO:0007669"/>
    <property type="project" value="TreeGrafter"/>
</dbReference>
<keyword evidence="4" id="KW-1133">Transmembrane helix</keyword>
<feature type="domain" description="ACB" evidence="5">
    <location>
        <begin position="3"/>
        <end position="88"/>
    </location>
</feature>
<reference evidence="7" key="1">
    <citation type="journal article" date="2004" name="Nature">
        <title>Genome duplication in the teleost fish Tetraodon nigroviridis reveals the early vertebrate proto-karyotype.</title>
        <authorList>
            <person name="Jaillon O."/>
            <person name="Aury J.-M."/>
            <person name="Brunet F."/>
            <person name="Petit J.-L."/>
            <person name="Stange-Thomann N."/>
            <person name="Mauceli E."/>
            <person name="Bouneau L."/>
            <person name="Fischer C."/>
            <person name="Ozouf-Costaz C."/>
            <person name="Bernot A."/>
            <person name="Nicaud S."/>
            <person name="Jaffe D."/>
            <person name="Fisher S."/>
            <person name="Lutfalla G."/>
            <person name="Dossat C."/>
            <person name="Segurens B."/>
            <person name="Dasilva C."/>
            <person name="Salanoubat M."/>
            <person name="Levy M."/>
            <person name="Boudet N."/>
            <person name="Castellano S."/>
            <person name="Anthouard V."/>
            <person name="Jubin C."/>
            <person name="Castelli V."/>
            <person name="Katinka M."/>
            <person name="Vacherie B."/>
            <person name="Biemont C."/>
            <person name="Skalli Z."/>
            <person name="Cattolico L."/>
            <person name="Poulain J."/>
            <person name="De Berardinis V."/>
            <person name="Cruaud C."/>
            <person name="Duprat S."/>
            <person name="Brottier P."/>
            <person name="Coutanceau J.-P."/>
            <person name="Gouzy J."/>
            <person name="Parra G."/>
            <person name="Lardier G."/>
            <person name="Chapple C."/>
            <person name="McKernan K.J."/>
            <person name="McEwan P."/>
            <person name="Bosak S."/>
            <person name="Kellis M."/>
            <person name="Volff J.-N."/>
            <person name="Guigo R."/>
            <person name="Zody M.C."/>
            <person name="Mesirov J."/>
            <person name="Lindblad-Toh K."/>
            <person name="Birren B."/>
            <person name="Nusbaum C."/>
            <person name="Kahn D."/>
            <person name="Robinson-Rechavi M."/>
            <person name="Laudet V."/>
            <person name="Schachter V."/>
            <person name="Quetier F."/>
            <person name="Saurin W."/>
            <person name="Scarpelli C."/>
            <person name="Wincker P."/>
            <person name="Lander E.S."/>
            <person name="Weissenbach J."/>
            <person name="Roest Crollius H."/>
        </authorList>
    </citation>
    <scope>NUCLEOTIDE SEQUENCE [LARGE SCALE GENOMIC DNA]</scope>
</reference>
<comment type="similarity">
    <text evidence="1">Belongs to the ACBP family.</text>
</comment>
<accession>H3DP04</accession>
<dbReference type="GO" id="GO:0000062">
    <property type="term" value="F:fatty-acyl-CoA binding"/>
    <property type="evidence" value="ECO:0007669"/>
    <property type="project" value="InterPro"/>
</dbReference>
<evidence type="ECO:0000259" key="5">
    <source>
        <dbReference type="PROSITE" id="PS51228"/>
    </source>
</evidence>
<keyword evidence="7" id="KW-1185">Reference proteome</keyword>
<dbReference type="Ensembl" id="ENSTNIT00000022492.1">
    <property type="protein sequence ID" value="ENSTNIP00000022253.1"/>
    <property type="gene ID" value="ENSTNIG00000019060.1"/>
</dbReference>
<dbReference type="InterPro" id="IPR014352">
    <property type="entry name" value="FERM/acyl-CoA-bd_prot_sf"/>
</dbReference>
<feature type="transmembrane region" description="Helical" evidence="4">
    <location>
        <begin position="91"/>
        <end position="110"/>
    </location>
</feature>
<reference evidence="6" key="3">
    <citation type="submission" date="2025-09" db="UniProtKB">
        <authorList>
            <consortium name="Ensembl"/>
        </authorList>
    </citation>
    <scope>IDENTIFICATION</scope>
</reference>
<organism evidence="6 7">
    <name type="scientific">Tetraodon nigroviridis</name>
    <name type="common">Spotted green pufferfish</name>
    <name type="synonym">Chelonodon nigroviridis</name>
    <dbReference type="NCBI Taxonomy" id="99883"/>
    <lineage>
        <taxon>Eukaryota</taxon>
        <taxon>Metazoa</taxon>
        <taxon>Chordata</taxon>
        <taxon>Craniata</taxon>
        <taxon>Vertebrata</taxon>
        <taxon>Euteleostomi</taxon>
        <taxon>Actinopterygii</taxon>
        <taxon>Neopterygii</taxon>
        <taxon>Teleostei</taxon>
        <taxon>Neoteleostei</taxon>
        <taxon>Acanthomorphata</taxon>
        <taxon>Eupercaria</taxon>
        <taxon>Tetraodontiformes</taxon>
        <taxon>Tetradontoidea</taxon>
        <taxon>Tetraodontidae</taxon>
        <taxon>Tetraodon</taxon>
    </lineage>
</organism>
<dbReference type="PANTHER" id="PTHR23310">
    <property type="entry name" value="ACYL-COA-BINDING PROTEIN, ACBP"/>
    <property type="match status" value="1"/>
</dbReference>
<dbReference type="SUPFAM" id="SSF47027">
    <property type="entry name" value="Acyl-CoA binding protein"/>
    <property type="match status" value="1"/>
</dbReference>
<proteinExistence type="inferred from homology"/>
<dbReference type="FunFam" id="1.20.80.10:FF:000010">
    <property type="entry name" value="Acyl-CoA-binding domain-containing protein 5"/>
    <property type="match status" value="1"/>
</dbReference>
<dbReference type="PROSITE" id="PS51228">
    <property type="entry name" value="ACB_2"/>
    <property type="match status" value="1"/>
</dbReference>
<dbReference type="Proteomes" id="UP000007303">
    <property type="component" value="Unassembled WGS sequence"/>
</dbReference>
<keyword evidence="4" id="KW-0812">Transmembrane</keyword>
<evidence type="ECO:0000256" key="1">
    <source>
        <dbReference type="ARBA" id="ARBA00005567"/>
    </source>
</evidence>
<dbReference type="PRINTS" id="PR00689">
    <property type="entry name" value="ACOABINDINGP"/>
</dbReference>
<dbReference type="GeneTree" id="ENSGT00940000154846"/>